<organism evidence="1 2">
    <name type="scientific">Bacillus zhangzhouensis</name>
    <dbReference type="NCBI Taxonomy" id="1178540"/>
    <lineage>
        <taxon>Bacteria</taxon>
        <taxon>Bacillati</taxon>
        <taxon>Bacillota</taxon>
        <taxon>Bacilli</taxon>
        <taxon>Bacillales</taxon>
        <taxon>Bacillaceae</taxon>
        <taxon>Bacillus</taxon>
    </lineage>
</organism>
<keyword evidence="2" id="KW-1185">Reference proteome</keyword>
<dbReference type="OrthoDB" id="7869153at2"/>
<protein>
    <recommendedName>
        <fullName evidence="3">Spore coat associated protein</fullName>
    </recommendedName>
</protein>
<dbReference type="EMBL" id="JOTP01000010">
    <property type="protein sequence ID" value="KEP26365.1"/>
    <property type="molecule type" value="Genomic_DNA"/>
</dbReference>
<accession>A0A081LAT9</accession>
<dbReference type="Pfam" id="PF14398">
    <property type="entry name" value="ATPgrasp_YheCD"/>
    <property type="match status" value="1"/>
</dbReference>
<sequence>MYRNRCIIVPHLTSEKTIHLPIHFKQQNAIDSLALGSRLVDDFTISYHQQTHKILLSKDLYIDLLIPYQSKVEVIIVNDTLFIGPLIGIFTAGFEQSTQPLGSRSDFFIKLLQSCKQHAGFAYVFGTHSIDWEKGIVEGLLYQGNRWVKKQLPLPSVVYDRLPNRKAAQSAFIQETKRKLTQDYEIPWFNPYFFNKWHIHEQLLTDERTLSFLPHSIQLDPLDTLSKIETLLHLHHVIYLKPTNGSHGDGIYQLKSVHNEIIVRSNKGKSISYDSVDHFVKQLRKDCVIHEIIAQQGIELLHIDNQPMDFRVHTNKNKYGHWTVTAAAAKVSGNHTVTTHQLHGGSVKTLYDVFPEEKKRLQILQQLSHTAITLSQVIDEKMPGHIGEIGFDLGIDHTGAIWMFEANSRPGREIFQHVSLKKSEWLIGKRIVDYASYLSQTALTTTDHANVN</sequence>
<dbReference type="Proteomes" id="UP000028091">
    <property type="component" value="Unassembled WGS sequence"/>
</dbReference>
<evidence type="ECO:0008006" key="3">
    <source>
        <dbReference type="Google" id="ProtNLM"/>
    </source>
</evidence>
<dbReference type="RefSeq" id="WP_034321537.1">
    <property type="nucleotide sequence ID" value="NZ_JOTP01000010.1"/>
</dbReference>
<evidence type="ECO:0000313" key="1">
    <source>
        <dbReference type="EMBL" id="KEP26365.1"/>
    </source>
</evidence>
<dbReference type="AlphaFoldDB" id="A0A081LAT9"/>
<dbReference type="SUPFAM" id="SSF56059">
    <property type="entry name" value="Glutathione synthetase ATP-binding domain-like"/>
    <property type="match status" value="1"/>
</dbReference>
<comment type="caution">
    <text evidence="1">The sequence shown here is derived from an EMBL/GenBank/DDBJ whole genome shotgun (WGS) entry which is preliminary data.</text>
</comment>
<dbReference type="eggNOG" id="COG0189">
    <property type="taxonomic scope" value="Bacteria"/>
</dbReference>
<evidence type="ECO:0000313" key="2">
    <source>
        <dbReference type="Proteomes" id="UP000028091"/>
    </source>
</evidence>
<gene>
    <name evidence="1" type="ORF">BA70_02205</name>
</gene>
<name>A0A081LAT9_9BACI</name>
<reference evidence="1 2" key="1">
    <citation type="submission" date="2012-09" db="EMBL/GenBank/DDBJ databases">
        <title>Genome Sequence of Bacillus sp. DW5-4.</title>
        <authorList>
            <person name="Lai Q."/>
            <person name="Liu Y."/>
            <person name="Shao Z."/>
        </authorList>
    </citation>
    <scope>NUCLEOTIDE SEQUENCE [LARGE SCALE GENOMIC DNA]</scope>
    <source>
        <strain evidence="1 2">DW5-4</strain>
    </source>
</reference>
<dbReference type="InterPro" id="IPR026838">
    <property type="entry name" value="YheC/D"/>
</dbReference>
<proteinExistence type="predicted"/>